<sequence>MSGNPFRTSPAPRHATAAAPPTSFIDTGTSGGAEARDRRDSDAVPSAATALPAKTKKSVRIESPTETIPPHPAFHDANDALPLRMNHGFFVGAPPLVSPAGFSDNFEDIGGDIYGKREESDARGLTDGLKKHSGVPEAVYSPTGAPANPFSKTLATIEPHEKGSAELAGQNRDRTAAGRPTPAITRQSLDVEGFKNMLMTGISSPRSSGPPPLPQAAPTSLPPGPPAFESSSSTDTSSVSRQSIFEPVQEPHPESPRTSYEMAASDDDRARLMGEVKKEKKKPPPAPKHRHGKLVASRTPRTVPFDGFAPMEPTASPPVVRRQNSDLNKPLPPTPPVSSPSSHIISQDSTHDIPSISDIKTSEIASQSDTALAQKKTPPPVPLARRHSQLRSSTVGNRSRSNSSLTMSSQHSTDFPTPSPSIHQDSISSPSSQKLPPPPPPSRHRGAALSTISTSSANSSSTELSSTAAARRPTLTSPQPPPARRTTLSSEPPSPASGLARTSSMSSNRNTQRTVSNESSSSVNMPPPPPPPRKRTSGGRSSLDKERPSLPSIHSPTSPTDNRRTSIEYKRSSFDSKRRTSVASESSLKYEYAPAAAESEPALYSPREEEGENTTEVPIIKETQSNSNNILDDMERFQKEIEELREKYRHAA</sequence>
<gene>
    <name evidence="2" type="ORF">K458DRAFT_387574</name>
</gene>
<feature type="region of interest" description="Disordered" evidence="1">
    <location>
        <begin position="119"/>
        <end position="634"/>
    </location>
</feature>
<feature type="compositionally biased region" description="Low complexity" evidence="1">
    <location>
        <begin position="339"/>
        <end position="348"/>
    </location>
</feature>
<keyword evidence="3" id="KW-1185">Reference proteome</keyword>
<feature type="compositionally biased region" description="Basic and acidic residues" evidence="1">
    <location>
        <begin position="266"/>
        <end position="278"/>
    </location>
</feature>
<protein>
    <submittedName>
        <fullName evidence="2">Uncharacterized protein</fullName>
    </submittedName>
</protein>
<proteinExistence type="predicted"/>
<feature type="compositionally biased region" description="Low complexity" evidence="1">
    <location>
        <begin position="230"/>
        <end position="243"/>
    </location>
</feature>
<feature type="compositionally biased region" description="Low complexity" evidence="1">
    <location>
        <begin position="420"/>
        <end position="434"/>
    </location>
</feature>
<dbReference type="AlphaFoldDB" id="A0A6G1J519"/>
<evidence type="ECO:0000313" key="3">
    <source>
        <dbReference type="Proteomes" id="UP000799291"/>
    </source>
</evidence>
<evidence type="ECO:0000256" key="1">
    <source>
        <dbReference type="SAM" id="MobiDB-lite"/>
    </source>
</evidence>
<feature type="compositionally biased region" description="Basic and acidic residues" evidence="1">
    <location>
        <begin position="119"/>
        <end position="130"/>
    </location>
</feature>
<feature type="compositionally biased region" description="Basic and acidic residues" evidence="1">
    <location>
        <begin position="561"/>
        <end position="578"/>
    </location>
</feature>
<feature type="region of interest" description="Disordered" evidence="1">
    <location>
        <begin position="1"/>
        <end position="75"/>
    </location>
</feature>
<organism evidence="2 3">
    <name type="scientific">Lentithecium fluviatile CBS 122367</name>
    <dbReference type="NCBI Taxonomy" id="1168545"/>
    <lineage>
        <taxon>Eukaryota</taxon>
        <taxon>Fungi</taxon>
        <taxon>Dikarya</taxon>
        <taxon>Ascomycota</taxon>
        <taxon>Pezizomycotina</taxon>
        <taxon>Dothideomycetes</taxon>
        <taxon>Pleosporomycetidae</taxon>
        <taxon>Pleosporales</taxon>
        <taxon>Massarineae</taxon>
        <taxon>Lentitheciaceae</taxon>
        <taxon>Lentithecium</taxon>
    </lineage>
</organism>
<feature type="compositionally biased region" description="Low complexity" evidence="1">
    <location>
        <begin position="590"/>
        <end position="605"/>
    </location>
</feature>
<reference evidence="2" key="1">
    <citation type="journal article" date="2020" name="Stud. Mycol.">
        <title>101 Dothideomycetes genomes: a test case for predicting lifestyles and emergence of pathogens.</title>
        <authorList>
            <person name="Haridas S."/>
            <person name="Albert R."/>
            <person name="Binder M."/>
            <person name="Bloem J."/>
            <person name="Labutti K."/>
            <person name="Salamov A."/>
            <person name="Andreopoulos B."/>
            <person name="Baker S."/>
            <person name="Barry K."/>
            <person name="Bills G."/>
            <person name="Bluhm B."/>
            <person name="Cannon C."/>
            <person name="Castanera R."/>
            <person name="Culley D."/>
            <person name="Daum C."/>
            <person name="Ezra D."/>
            <person name="Gonzalez J."/>
            <person name="Henrissat B."/>
            <person name="Kuo A."/>
            <person name="Liang C."/>
            <person name="Lipzen A."/>
            <person name="Lutzoni F."/>
            <person name="Magnuson J."/>
            <person name="Mondo S."/>
            <person name="Nolan M."/>
            <person name="Ohm R."/>
            <person name="Pangilinan J."/>
            <person name="Park H.-J."/>
            <person name="Ramirez L."/>
            <person name="Alfaro M."/>
            <person name="Sun H."/>
            <person name="Tritt A."/>
            <person name="Yoshinaga Y."/>
            <person name="Zwiers L.-H."/>
            <person name="Turgeon B."/>
            <person name="Goodwin S."/>
            <person name="Spatafora J."/>
            <person name="Crous P."/>
            <person name="Grigoriev I."/>
        </authorList>
    </citation>
    <scope>NUCLEOTIDE SEQUENCE</scope>
    <source>
        <strain evidence="2">CBS 122367</strain>
    </source>
</reference>
<dbReference type="OrthoDB" id="428854at2759"/>
<feature type="compositionally biased region" description="Polar residues" evidence="1">
    <location>
        <begin position="405"/>
        <end position="416"/>
    </location>
</feature>
<evidence type="ECO:0000313" key="2">
    <source>
        <dbReference type="EMBL" id="KAF2685616.1"/>
    </source>
</evidence>
<dbReference type="EMBL" id="MU005578">
    <property type="protein sequence ID" value="KAF2685616.1"/>
    <property type="molecule type" value="Genomic_DNA"/>
</dbReference>
<feature type="compositionally biased region" description="Pro residues" evidence="1">
    <location>
        <begin position="208"/>
        <end position="226"/>
    </location>
</feature>
<dbReference type="Proteomes" id="UP000799291">
    <property type="component" value="Unassembled WGS sequence"/>
</dbReference>
<feature type="compositionally biased region" description="Basic residues" evidence="1">
    <location>
        <begin position="279"/>
        <end position="293"/>
    </location>
</feature>
<feature type="compositionally biased region" description="Low complexity" evidence="1">
    <location>
        <begin position="447"/>
        <end position="470"/>
    </location>
</feature>
<feature type="compositionally biased region" description="Low complexity" evidence="1">
    <location>
        <begin position="7"/>
        <end position="23"/>
    </location>
</feature>
<feature type="compositionally biased region" description="Polar residues" evidence="1">
    <location>
        <begin position="500"/>
        <end position="512"/>
    </location>
</feature>
<accession>A0A6G1J519</accession>
<name>A0A6G1J519_9PLEO</name>
<feature type="compositionally biased region" description="Low complexity" evidence="1">
    <location>
        <begin position="513"/>
        <end position="524"/>
    </location>
</feature>